<dbReference type="STRING" id="33038.GCA_900067245_00509"/>
<gene>
    <name evidence="2" type="ORF">CDL18_01380</name>
    <name evidence="4" type="ORF">CDL23_03950</name>
    <name evidence="3" type="ORF">CDL26_00525</name>
</gene>
<name>A0A2N5NMW8_MEDGN</name>
<accession>A0A2N5NMW8</accession>
<sequence length="137" mass="15998">MDRGGNMLDKRKIRLMIKMASYEKQGAEEDLKISSYYKKDYVSMNVWATAIWFTIGYAIVAALIAFCTLEQILEKLTILKLLLLMGTAVGGYLILLILYCTGARMFYKRKHNLAKQHVKKYYRDLSRLEKINMKEKK</sequence>
<keyword evidence="1" id="KW-1133">Transmembrane helix</keyword>
<dbReference type="EMBL" id="NIHS01000001">
    <property type="protein sequence ID" value="PLT75188.1"/>
    <property type="molecule type" value="Genomic_DNA"/>
</dbReference>
<dbReference type="Proteomes" id="UP000234849">
    <property type="component" value="Unassembled WGS sequence"/>
</dbReference>
<evidence type="ECO:0000313" key="2">
    <source>
        <dbReference type="EMBL" id="PLT58255.1"/>
    </source>
</evidence>
<evidence type="ECO:0000313" key="7">
    <source>
        <dbReference type="Proteomes" id="UP000235093"/>
    </source>
</evidence>
<protein>
    <submittedName>
        <fullName evidence="2">Uncharacterized protein</fullName>
    </submittedName>
</protein>
<evidence type="ECO:0000313" key="6">
    <source>
        <dbReference type="Proteomes" id="UP000234891"/>
    </source>
</evidence>
<dbReference type="Proteomes" id="UP000234891">
    <property type="component" value="Unassembled WGS sequence"/>
</dbReference>
<comment type="caution">
    <text evidence="2">The sequence shown here is derived from an EMBL/GenBank/DDBJ whole genome shotgun (WGS) entry which is preliminary data.</text>
</comment>
<reference evidence="5 6" key="1">
    <citation type="journal article" date="2017" name="Genome Med.">
        <title>A novel Ruminococcus gnavus clade enriched in inflammatory bowel disease patients.</title>
        <authorList>
            <person name="Hall A.B."/>
            <person name="Yassour M."/>
            <person name="Sauk J."/>
            <person name="Garner A."/>
            <person name="Jiang X."/>
            <person name="Arthur T."/>
            <person name="Lagoudas G.K."/>
            <person name="Vatanen T."/>
            <person name="Fornelos N."/>
            <person name="Wilson R."/>
            <person name="Bertha M."/>
            <person name="Cohen M."/>
            <person name="Garber J."/>
            <person name="Khalili H."/>
            <person name="Gevers D."/>
            <person name="Ananthakrishnan A.N."/>
            <person name="Kugathasan S."/>
            <person name="Lander E.S."/>
            <person name="Blainey P."/>
            <person name="Vlamakis H."/>
            <person name="Xavier R.J."/>
            <person name="Huttenhower C."/>
        </authorList>
    </citation>
    <scope>NUCLEOTIDE SEQUENCE [LARGE SCALE GENOMIC DNA]</scope>
    <source>
        <strain evidence="2 5">RJX1118</strain>
        <strain evidence="3 6">RJX1124</strain>
        <strain evidence="4 7">RJX1125</strain>
    </source>
</reference>
<dbReference type="AlphaFoldDB" id="A0A2N5NMW8"/>
<dbReference type="EMBL" id="NIHT01000005">
    <property type="protein sequence ID" value="PLT76554.1"/>
    <property type="molecule type" value="Genomic_DNA"/>
</dbReference>
<evidence type="ECO:0000313" key="3">
    <source>
        <dbReference type="EMBL" id="PLT75188.1"/>
    </source>
</evidence>
<evidence type="ECO:0000313" key="4">
    <source>
        <dbReference type="EMBL" id="PLT76554.1"/>
    </source>
</evidence>
<evidence type="ECO:0000256" key="1">
    <source>
        <dbReference type="SAM" id="Phobius"/>
    </source>
</evidence>
<dbReference type="RefSeq" id="WP_004844511.1">
    <property type="nucleotide sequence ID" value="NZ_OZ186708.1"/>
</dbReference>
<keyword evidence="1" id="KW-0472">Membrane</keyword>
<keyword evidence="1" id="KW-0812">Transmembrane</keyword>
<organism evidence="2 5">
    <name type="scientific">Mediterraneibacter gnavus</name>
    <name type="common">Ruminococcus gnavus</name>
    <dbReference type="NCBI Taxonomy" id="33038"/>
    <lineage>
        <taxon>Bacteria</taxon>
        <taxon>Bacillati</taxon>
        <taxon>Bacillota</taxon>
        <taxon>Clostridia</taxon>
        <taxon>Lachnospirales</taxon>
        <taxon>Lachnospiraceae</taxon>
        <taxon>Mediterraneibacter</taxon>
    </lineage>
</organism>
<dbReference type="Proteomes" id="UP000235093">
    <property type="component" value="Unassembled WGS sequence"/>
</dbReference>
<feature type="transmembrane region" description="Helical" evidence="1">
    <location>
        <begin position="78"/>
        <end position="100"/>
    </location>
</feature>
<dbReference type="EMBL" id="NIHM01000001">
    <property type="protein sequence ID" value="PLT58255.1"/>
    <property type="molecule type" value="Genomic_DNA"/>
</dbReference>
<proteinExistence type="predicted"/>
<evidence type="ECO:0000313" key="5">
    <source>
        <dbReference type="Proteomes" id="UP000234849"/>
    </source>
</evidence>
<feature type="transmembrane region" description="Helical" evidence="1">
    <location>
        <begin position="46"/>
        <end position="66"/>
    </location>
</feature>